<keyword evidence="2" id="KW-0802">TPR repeat</keyword>
<dbReference type="EMBL" id="JADOUF010000001">
    <property type="protein sequence ID" value="MBG6136416.1"/>
    <property type="molecule type" value="Genomic_DNA"/>
</dbReference>
<evidence type="ECO:0000256" key="1">
    <source>
        <dbReference type="ARBA" id="ARBA00022737"/>
    </source>
</evidence>
<dbReference type="Proteomes" id="UP000622552">
    <property type="component" value="Unassembled WGS sequence"/>
</dbReference>
<dbReference type="Gene3D" id="1.25.40.10">
    <property type="entry name" value="Tetratricopeptide repeat domain"/>
    <property type="match status" value="3"/>
</dbReference>
<feature type="signal peptide" evidence="3">
    <location>
        <begin position="1"/>
        <end position="24"/>
    </location>
</feature>
<dbReference type="RefSeq" id="WP_197003396.1">
    <property type="nucleotide sequence ID" value="NZ_BONS01000015.1"/>
</dbReference>
<keyword evidence="1" id="KW-0677">Repeat</keyword>
<gene>
    <name evidence="4" type="ORF">IW245_002610</name>
</gene>
<feature type="chain" id="PRO_5038766932" evidence="3">
    <location>
        <begin position="25"/>
        <end position="430"/>
    </location>
</feature>
<dbReference type="SUPFAM" id="SSF48452">
    <property type="entry name" value="TPR-like"/>
    <property type="match status" value="2"/>
</dbReference>
<reference evidence="4" key="1">
    <citation type="submission" date="2020-11" db="EMBL/GenBank/DDBJ databases">
        <title>Sequencing the genomes of 1000 actinobacteria strains.</title>
        <authorList>
            <person name="Klenk H.-P."/>
        </authorList>
    </citation>
    <scope>NUCLEOTIDE SEQUENCE</scope>
    <source>
        <strain evidence="4">DSM 45356</strain>
    </source>
</reference>
<proteinExistence type="predicted"/>
<dbReference type="Pfam" id="PF13432">
    <property type="entry name" value="TPR_16"/>
    <property type="match status" value="2"/>
</dbReference>
<accession>A0A8J7KK95</accession>
<dbReference type="InterPro" id="IPR011990">
    <property type="entry name" value="TPR-like_helical_dom_sf"/>
</dbReference>
<dbReference type="PANTHER" id="PTHR44858">
    <property type="entry name" value="TETRATRICOPEPTIDE REPEAT PROTEIN 6"/>
    <property type="match status" value="1"/>
</dbReference>
<evidence type="ECO:0000313" key="4">
    <source>
        <dbReference type="EMBL" id="MBG6136416.1"/>
    </source>
</evidence>
<evidence type="ECO:0000256" key="2">
    <source>
        <dbReference type="ARBA" id="ARBA00022803"/>
    </source>
</evidence>
<keyword evidence="3" id="KW-0732">Signal</keyword>
<organism evidence="4 5">
    <name type="scientific">Longispora fulva</name>
    <dbReference type="NCBI Taxonomy" id="619741"/>
    <lineage>
        <taxon>Bacteria</taxon>
        <taxon>Bacillati</taxon>
        <taxon>Actinomycetota</taxon>
        <taxon>Actinomycetes</taxon>
        <taxon>Micromonosporales</taxon>
        <taxon>Micromonosporaceae</taxon>
        <taxon>Longispora</taxon>
    </lineage>
</organism>
<keyword evidence="5" id="KW-1185">Reference proteome</keyword>
<sequence length="430" mass="45268">MARRIARVAALSLVGLVVVGSAAGALMSVDPPAPAGRPAGPAVDPVARAERRVADVPGDWKTLADLGLTYVERARATADPGYYPRAQSALERSVAVRADDNAPAELGFAALAAARHDFDGALRRADRALAADGYLAAAYGVRADALIELGRYDEGFAAVQRMVDLRPDASSYARASYTWELRGDPGRARSALEMALRAAPDSASTSFALYQLGELAFGTGDLDGAGKRFDEGLARAPGDVTLRVGRARVLAARGRTEQSLADYSAAVTRLPNPTWLTEYGDLLAANGQPDKARAQYDLVRASQRLLAGQGVNTDLELALFDSDHGAPAAALESARAAYAARRSVFAADALAWALHVNGRSAEALPLAREAQRLGTRSALLAYHLGVIEAATGDREGARTHLETALKLNEHFSALHAPRARAALATLGSDR</sequence>
<dbReference type="PANTHER" id="PTHR44858:SF1">
    <property type="entry name" value="UDP-N-ACETYLGLUCOSAMINE--PEPTIDE N-ACETYLGLUCOSAMINYLTRANSFERASE SPINDLY-RELATED"/>
    <property type="match status" value="1"/>
</dbReference>
<dbReference type="SMART" id="SM00028">
    <property type="entry name" value="TPR"/>
    <property type="match status" value="4"/>
</dbReference>
<name>A0A8J7KK95_9ACTN</name>
<evidence type="ECO:0000256" key="3">
    <source>
        <dbReference type="SAM" id="SignalP"/>
    </source>
</evidence>
<protein>
    <submittedName>
        <fullName evidence="4">Tetratricopeptide (TPR) repeat protein</fullName>
    </submittedName>
</protein>
<evidence type="ECO:0000313" key="5">
    <source>
        <dbReference type="Proteomes" id="UP000622552"/>
    </source>
</evidence>
<dbReference type="InterPro" id="IPR019734">
    <property type="entry name" value="TPR_rpt"/>
</dbReference>
<dbReference type="InterPro" id="IPR050498">
    <property type="entry name" value="Ycf3"/>
</dbReference>
<comment type="caution">
    <text evidence="4">The sequence shown here is derived from an EMBL/GenBank/DDBJ whole genome shotgun (WGS) entry which is preliminary data.</text>
</comment>
<dbReference type="AlphaFoldDB" id="A0A8J7KK95"/>